<keyword evidence="1" id="KW-0732">Signal</keyword>
<dbReference type="EMBL" id="AP018795">
    <property type="protein sequence ID" value="BBF64622.1"/>
    <property type="molecule type" value="Genomic_DNA"/>
</dbReference>
<keyword evidence="3" id="KW-1185">Reference proteome</keyword>
<evidence type="ECO:0000313" key="3">
    <source>
        <dbReference type="Proteomes" id="UP000280188"/>
    </source>
</evidence>
<organism evidence="2 3">
    <name type="scientific">Acidithiobacillus ferridurans</name>
    <dbReference type="NCBI Taxonomy" id="1232575"/>
    <lineage>
        <taxon>Bacteria</taxon>
        <taxon>Pseudomonadati</taxon>
        <taxon>Pseudomonadota</taxon>
        <taxon>Acidithiobacillia</taxon>
        <taxon>Acidithiobacillales</taxon>
        <taxon>Acidithiobacillaceae</taxon>
        <taxon>Acidithiobacillus</taxon>
    </lineage>
</organism>
<evidence type="ECO:0000313" key="2">
    <source>
        <dbReference type="EMBL" id="BBF64622.1"/>
    </source>
</evidence>
<reference evidence="2 3" key="1">
    <citation type="journal article" date="2018" name="Microbiol. Resour. Announc.">
        <title>Complete Genome Sequence of Acidithiobacillus ferridurans JCM 18981.</title>
        <authorList>
            <person name="Miyauchi T."/>
            <person name="Kouzuma A."/>
            <person name="Abe T."/>
            <person name="Watanabe K."/>
        </authorList>
    </citation>
    <scope>NUCLEOTIDE SEQUENCE [LARGE SCALE GENOMIC DNA]</scope>
    <source>
        <strain evidence="3">ATCC 33020 / DSM 29468 / JCM 18981 / 11Fe</strain>
    </source>
</reference>
<dbReference type="KEGG" id="afj:AFERRID_08400"/>
<dbReference type="RefSeq" id="WP_126604418.1">
    <property type="nucleotide sequence ID" value="NZ_AP018795.1"/>
</dbReference>
<evidence type="ECO:0008006" key="4">
    <source>
        <dbReference type="Google" id="ProtNLM"/>
    </source>
</evidence>
<gene>
    <name evidence="2" type="ORF">AFERRID_08400</name>
</gene>
<sequence>MNRSSHWHHFAFVICCMGWLGISPAQAQSIDDLPYTHTLNCNAEQKSPAVGTICAQPKPKNFDESHTLRGELLRQDMYVVGLYRRALENTAPGGPEQAKIIAEQGAYLKRRDACGQDAQCILRVEQARHKELITLTHKLQKELPYEDIQSWTRGLVFPDGNGKAQPLEQRLLQSFDQYPMPHVTLPDGSTVFWGFLTGAGQVQSLAITDAQNHLRLLGAADDLLLAGTDPHKLQQARLVVFVRDPQALARYLPVVRAWAAADVLGFNRKCPGQDHARCTAALQAPLPIQAYNLNCKTSNGKIIQQHCALPLPQVPDDVSPGLFWQ</sequence>
<dbReference type="AlphaFoldDB" id="A0A2Z6IGB0"/>
<dbReference type="Proteomes" id="UP000280188">
    <property type="component" value="Chromosome"/>
</dbReference>
<evidence type="ECO:0000256" key="1">
    <source>
        <dbReference type="SAM" id="SignalP"/>
    </source>
</evidence>
<protein>
    <recommendedName>
        <fullName evidence="4">Lysozyme inhibitor LprI N-terminal domain-containing protein</fullName>
    </recommendedName>
</protein>
<feature type="signal peptide" evidence="1">
    <location>
        <begin position="1"/>
        <end position="27"/>
    </location>
</feature>
<proteinExistence type="predicted"/>
<feature type="chain" id="PRO_5016236449" description="Lysozyme inhibitor LprI N-terminal domain-containing protein" evidence="1">
    <location>
        <begin position="28"/>
        <end position="325"/>
    </location>
</feature>
<name>A0A2Z6IGB0_ACIFI</name>
<accession>A0A2Z6IGB0</accession>